<dbReference type="PRINTS" id="PR00032">
    <property type="entry name" value="HTHARAC"/>
</dbReference>
<dbReference type="Pfam" id="PF06445">
    <property type="entry name" value="GyrI-like"/>
    <property type="match status" value="1"/>
</dbReference>
<dbReference type="InterPro" id="IPR018062">
    <property type="entry name" value="HTH_AraC-typ_CS"/>
</dbReference>
<dbReference type="GO" id="GO:0043565">
    <property type="term" value="F:sequence-specific DNA binding"/>
    <property type="evidence" value="ECO:0007669"/>
    <property type="project" value="InterPro"/>
</dbReference>
<proteinExistence type="predicted"/>
<accession>A0A1B9XWV5</accession>
<reference evidence="5 6" key="1">
    <citation type="submission" date="2016-06" db="EMBL/GenBank/DDBJ databases">
        <title>Draft Genome Sequence of Tenacibaculum soleae UCD-KL19.</title>
        <authorList>
            <person name="Eisen J.A."/>
            <person name="Coil D.A."/>
            <person name="Lujan K.M."/>
        </authorList>
    </citation>
    <scope>NUCLEOTIDE SEQUENCE [LARGE SCALE GENOMIC DNA]</scope>
    <source>
        <strain evidence="5 6">UCD-KL19</strain>
    </source>
</reference>
<dbReference type="AlphaFoldDB" id="A0A1B9XWV5"/>
<dbReference type="InterPro" id="IPR009057">
    <property type="entry name" value="Homeodomain-like_sf"/>
</dbReference>
<dbReference type="SMART" id="SM00342">
    <property type="entry name" value="HTH_ARAC"/>
    <property type="match status" value="1"/>
</dbReference>
<dbReference type="SMART" id="SM00871">
    <property type="entry name" value="AraC_E_bind"/>
    <property type="match status" value="1"/>
</dbReference>
<evidence type="ECO:0000256" key="2">
    <source>
        <dbReference type="ARBA" id="ARBA00023125"/>
    </source>
</evidence>
<gene>
    <name evidence="5" type="ORF">BA195_12570</name>
</gene>
<dbReference type="Gene3D" id="3.20.80.10">
    <property type="entry name" value="Regulatory factor, effector binding domain"/>
    <property type="match status" value="1"/>
</dbReference>
<name>A0A1B9XWV5_9FLAO</name>
<dbReference type="PROSITE" id="PS01124">
    <property type="entry name" value="HTH_ARAC_FAMILY_2"/>
    <property type="match status" value="1"/>
</dbReference>
<protein>
    <submittedName>
        <fullName evidence="5">AraC family transcriptional regulator</fullName>
    </submittedName>
</protein>
<dbReference type="PANTHER" id="PTHR40055:SF1">
    <property type="entry name" value="TRANSCRIPTIONAL REGULATOR YGIV-RELATED"/>
    <property type="match status" value="1"/>
</dbReference>
<evidence type="ECO:0000259" key="4">
    <source>
        <dbReference type="PROSITE" id="PS01124"/>
    </source>
</evidence>
<dbReference type="InterPro" id="IPR050908">
    <property type="entry name" value="SmbC-like"/>
</dbReference>
<dbReference type="Gene3D" id="1.10.10.60">
    <property type="entry name" value="Homeodomain-like"/>
    <property type="match status" value="2"/>
</dbReference>
<dbReference type="EMBL" id="MAKX01000035">
    <property type="protein sequence ID" value="OCK42040.1"/>
    <property type="molecule type" value="Genomic_DNA"/>
</dbReference>
<dbReference type="InterPro" id="IPR029442">
    <property type="entry name" value="GyrI-like"/>
</dbReference>
<keyword evidence="2" id="KW-0238">DNA-binding</keyword>
<dbReference type="PROSITE" id="PS00041">
    <property type="entry name" value="HTH_ARAC_FAMILY_1"/>
    <property type="match status" value="1"/>
</dbReference>
<evidence type="ECO:0000313" key="6">
    <source>
        <dbReference type="Proteomes" id="UP000093186"/>
    </source>
</evidence>
<dbReference type="Proteomes" id="UP000093186">
    <property type="component" value="Unassembled WGS sequence"/>
</dbReference>
<dbReference type="InterPro" id="IPR011256">
    <property type="entry name" value="Reg_factor_effector_dom_sf"/>
</dbReference>
<organism evidence="5 6">
    <name type="scientific">Tenacibaculum soleae</name>
    <dbReference type="NCBI Taxonomy" id="447689"/>
    <lineage>
        <taxon>Bacteria</taxon>
        <taxon>Pseudomonadati</taxon>
        <taxon>Bacteroidota</taxon>
        <taxon>Flavobacteriia</taxon>
        <taxon>Flavobacteriales</taxon>
        <taxon>Flavobacteriaceae</taxon>
        <taxon>Tenacibaculum</taxon>
    </lineage>
</organism>
<evidence type="ECO:0000313" key="5">
    <source>
        <dbReference type="EMBL" id="OCK42040.1"/>
    </source>
</evidence>
<keyword evidence="1" id="KW-0805">Transcription regulation</keyword>
<dbReference type="Pfam" id="PF12833">
    <property type="entry name" value="HTH_18"/>
    <property type="match status" value="1"/>
</dbReference>
<dbReference type="InterPro" id="IPR018060">
    <property type="entry name" value="HTH_AraC"/>
</dbReference>
<dbReference type="RefSeq" id="WP_068706095.1">
    <property type="nucleotide sequence ID" value="NZ_MAKX01000035.1"/>
</dbReference>
<dbReference type="InterPro" id="IPR020449">
    <property type="entry name" value="Tscrpt_reg_AraC-type_HTH"/>
</dbReference>
<dbReference type="PANTHER" id="PTHR40055">
    <property type="entry name" value="TRANSCRIPTIONAL REGULATOR YGIV-RELATED"/>
    <property type="match status" value="1"/>
</dbReference>
<evidence type="ECO:0000256" key="1">
    <source>
        <dbReference type="ARBA" id="ARBA00023015"/>
    </source>
</evidence>
<sequence length="306" mass="35518">MTSEKITSKTVVRISKAITYIEEHLQEKLILKEIASKAYFSPFHFHRLFSVVTGETLNNFIVRKRIEKAAAFLLHKKEMSVTEISEMVGFTSISSFSRAFKKFYSMSPLEFKKESKHKFSKICKIKSKNGQMETYFEQYICNVNNALKWLKMNANTEVKIVSELQLAYINHQGNINLISQTYGRLMQWAFPRGLMEQENLRMVTIYHDSPKITAPDKVRMSACMTLNKKVETAGEVNLRTQAALKCVVSRFEITVNEFEKAWESSFVWMSEHGYKKAIQDPFGIYYNNPDEHPEKKCIVDICIPVE</sequence>
<keyword evidence="3" id="KW-0804">Transcription</keyword>
<dbReference type="InterPro" id="IPR010499">
    <property type="entry name" value="AraC_E-bd"/>
</dbReference>
<dbReference type="OrthoDB" id="9816011at2"/>
<dbReference type="SUPFAM" id="SSF55136">
    <property type="entry name" value="Probable bacterial effector-binding domain"/>
    <property type="match status" value="1"/>
</dbReference>
<comment type="caution">
    <text evidence="5">The sequence shown here is derived from an EMBL/GenBank/DDBJ whole genome shotgun (WGS) entry which is preliminary data.</text>
</comment>
<dbReference type="GO" id="GO:0003700">
    <property type="term" value="F:DNA-binding transcription factor activity"/>
    <property type="evidence" value="ECO:0007669"/>
    <property type="project" value="InterPro"/>
</dbReference>
<dbReference type="SUPFAM" id="SSF46689">
    <property type="entry name" value="Homeodomain-like"/>
    <property type="match status" value="2"/>
</dbReference>
<feature type="domain" description="HTH araC/xylS-type" evidence="4">
    <location>
        <begin position="15"/>
        <end position="114"/>
    </location>
</feature>
<keyword evidence="6" id="KW-1185">Reference proteome</keyword>
<dbReference type="STRING" id="447689.BA195_12570"/>
<evidence type="ECO:0000256" key="3">
    <source>
        <dbReference type="ARBA" id="ARBA00023163"/>
    </source>
</evidence>